<dbReference type="PANTHER" id="PTHR11070:SF2">
    <property type="entry name" value="ATP-DEPENDENT DNA HELICASE SRS2"/>
    <property type="match status" value="1"/>
</dbReference>
<dbReference type="InterPro" id="IPR014017">
    <property type="entry name" value="DNA_helicase_UvrD-like_C"/>
</dbReference>
<feature type="domain" description="UvrD-like helicase C-terminal" evidence="13">
    <location>
        <begin position="344"/>
        <end position="616"/>
    </location>
</feature>
<feature type="binding site" evidence="11">
    <location>
        <begin position="43"/>
        <end position="50"/>
    </location>
    <ligand>
        <name>ATP</name>
        <dbReference type="ChEBI" id="CHEBI:30616"/>
    </ligand>
</feature>
<keyword evidence="6" id="KW-0238">DNA-binding</keyword>
<dbReference type="PANTHER" id="PTHR11070">
    <property type="entry name" value="UVRD / RECB / PCRA DNA HELICASE FAMILY MEMBER"/>
    <property type="match status" value="1"/>
</dbReference>
<dbReference type="Proteomes" id="UP001298681">
    <property type="component" value="Unassembled WGS sequence"/>
</dbReference>
<keyword evidence="2 11" id="KW-0547">Nucleotide-binding</keyword>
<dbReference type="InterPro" id="IPR014016">
    <property type="entry name" value="UvrD-like_ATP-bd"/>
</dbReference>
<evidence type="ECO:0000256" key="1">
    <source>
        <dbReference type="ARBA" id="ARBA00009922"/>
    </source>
</evidence>
<feature type="domain" description="UvrD-like helicase ATP-binding" evidence="12">
    <location>
        <begin position="22"/>
        <end position="343"/>
    </location>
</feature>
<comment type="caution">
    <text evidence="14">The sequence shown here is derived from an EMBL/GenBank/DDBJ whole genome shotgun (WGS) entry which is preliminary data.</text>
</comment>
<dbReference type="Gene3D" id="1.10.10.160">
    <property type="match status" value="1"/>
</dbReference>
<dbReference type="Pfam" id="PF13361">
    <property type="entry name" value="UvrD_C"/>
    <property type="match status" value="1"/>
</dbReference>
<comment type="similarity">
    <text evidence="1">Belongs to the helicase family. UvrD subfamily.</text>
</comment>
<evidence type="ECO:0000256" key="8">
    <source>
        <dbReference type="ARBA" id="ARBA00034617"/>
    </source>
</evidence>
<proteinExistence type="inferred from homology"/>
<keyword evidence="4 11" id="KW-0347">Helicase</keyword>
<dbReference type="PROSITE" id="PS51198">
    <property type="entry name" value="UVRD_HELICASE_ATP_BIND"/>
    <property type="match status" value="1"/>
</dbReference>
<keyword evidence="5 11" id="KW-0067">ATP-binding</keyword>
<evidence type="ECO:0000256" key="9">
    <source>
        <dbReference type="ARBA" id="ARBA00034808"/>
    </source>
</evidence>
<dbReference type="PROSITE" id="PS51217">
    <property type="entry name" value="UVRD_HELICASE_CTER"/>
    <property type="match status" value="1"/>
</dbReference>
<dbReference type="InterPro" id="IPR013986">
    <property type="entry name" value="DExx_box_DNA_helicase_dom_sf"/>
</dbReference>
<evidence type="ECO:0000256" key="3">
    <source>
        <dbReference type="ARBA" id="ARBA00022801"/>
    </source>
</evidence>
<organism evidence="14 15">
    <name type="scientific">Anaeromassilibacillus senegalensis</name>
    <dbReference type="NCBI Taxonomy" id="1673717"/>
    <lineage>
        <taxon>Bacteria</taxon>
        <taxon>Bacillati</taxon>
        <taxon>Bacillota</taxon>
        <taxon>Clostridia</taxon>
        <taxon>Eubacteriales</taxon>
        <taxon>Acutalibacteraceae</taxon>
        <taxon>Anaeromassilibacillus</taxon>
    </lineage>
</organism>
<dbReference type="InterPro" id="IPR000212">
    <property type="entry name" value="DNA_helicase_UvrD/REP"/>
</dbReference>
<accession>A0ABS9MHY2</accession>
<evidence type="ECO:0000256" key="5">
    <source>
        <dbReference type="ARBA" id="ARBA00022840"/>
    </source>
</evidence>
<dbReference type="CDD" id="cd17932">
    <property type="entry name" value="DEXQc_UvrD"/>
    <property type="match status" value="1"/>
</dbReference>
<evidence type="ECO:0000313" key="14">
    <source>
        <dbReference type="EMBL" id="MCG4610419.1"/>
    </source>
</evidence>
<reference evidence="14 15" key="1">
    <citation type="submission" date="2022-01" db="EMBL/GenBank/DDBJ databases">
        <title>Collection of gut derived symbiotic bacterial strains cultured from healthy donors.</title>
        <authorList>
            <person name="Lin H."/>
            <person name="Kohout C."/>
            <person name="Waligurski E."/>
            <person name="Pamer E.G."/>
        </authorList>
    </citation>
    <scope>NUCLEOTIDE SEQUENCE [LARGE SCALE GENOMIC DNA]</scope>
    <source>
        <strain evidence="14 15">DFI.7.58</strain>
    </source>
</reference>
<sequence>MKEQTANAILQWKKAVMEREFSRMNGRQKEAVFHTDGPLLILAGAGSGKTTVLVNRIANLIRWGGAYHSTALPPELSQEDLDLLQAAAEEGRALPDAIRERLAVEPCRPWQILAITFTNKAAGELKNRLETMLGPAGGDIWASTFHSTCARMLRRDGERLGYTSHFTIYDTDDSRRLIKDCQKALNIDDKVLSYKSILAAISRAKDNLISPKEYEQQAGKDNRLILLAQAYKLYQQRLKEADAMDFDDLICNAVRLFEECPDVLEYYQDKFRYVMVDEYQDTNHAQYMLVKLLAQKRQNLCVVGDDDQSIYKFRGATIENIMSFEKSFPRAAVIRLEQNYRSTQNILDAANAVISNNTERKGKTLWTENPAGAKIAVHTGYNEQDESDYIAKKVLEEVAAGRKYSDFAVLYRTNILEKMFVKSGVPYRIIGGLRFYERKEIRDMIAYLSVINNPTDEMRLRRIINQPKRSIGDKTIAQASEIAATLGESLFDVICHADSYEPLKRTAPKLLQFAELMQSLIEASNDPDVSLNDLYHLILDRTNYIEALKAAENDDAQDRIDNINELSSNIIKYEEDNGDEASLSGFLEEVSLMTDIDNFDETADTVVMMTMHSAKGLEFPVVFLPGFEEGIFPGLQAIYNPNEIEEERRLAYVAITRAKEELYILNAESRMIFGSTSRNKPSRFIAEIPEELIERSRTREWKKPKPGMVLPTSSYEARVVSANAARHFGPSSLEQGHAPSEPLRVGDRVSHRTFGEGCILTATPMGNDTLLEIAFEQVGTKKLMANFARLTKLSGNQ</sequence>
<keyword evidence="3 11" id="KW-0378">Hydrolase</keyword>
<dbReference type="CDD" id="cd18807">
    <property type="entry name" value="SF1_C_UvrD"/>
    <property type="match status" value="1"/>
</dbReference>
<dbReference type="Gene3D" id="3.40.50.300">
    <property type="entry name" value="P-loop containing nucleotide triphosphate hydrolases"/>
    <property type="match status" value="2"/>
</dbReference>
<keyword evidence="7" id="KW-0413">Isomerase</keyword>
<evidence type="ECO:0000256" key="2">
    <source>
        <dbReference type="ARBA" id="ARBA00022741"/>
    </source>
</evidence>
<dbReference type="RefSeq" id="WP_237966630.1">
    <property type="nucleotide sequence ID" value="NZ_JAKNHQ010000005.1"/>
</dbReference>
<evidence type="ECO:0000256" key="4">
    <source>
        <dbReference type="ARBA" id="ARBA00022806"/>
    </source>
</evidence>
<dbReference type="Gene3D" id="1.10.486.10">
    <property type="entry name" value="PCRA, domain 4"/>
    <property type="match status" value="1"/>
</dbReference>
<evidence type="ECO:0000256" key="6">
    <source>
        <dbReference type="ARBA" id="ARBA00023125"/>
    </source>
</evidence>
<dbReference type="InterPro" id="IPR027417">
    <property type="entry name" value="P-loop_NTPase"/>
</dbReference>
<dbReference type="EC" id="5.6.2.4" evidence="9"/>
<name>A0ABS9MHY2_9FIRM</name>
<dbReference type="EMBL" id="JAKNHQ010000005">
    <property type="protein sequence ID" value="MCG4610419.1"/>
    <property type="molecule type" value="Genomic_DNA"/>
</dbReference>
<evidence type="ECO:0000313" key="15">
    <source>
        <dbReference type="Proteomes" id="UP001298681"/>
    </source>
</evidence>
<keyword evidence="15" id="KW-1185">Reference proteome</keyword>
<dbReference type="SUPFAM" id="SSF52540">
    <property type="entry name" value="P-loop containing nucleoside triphosphate hydrolases"/>
    <property type="match status" value="1"/>
</dbReference>
<dbReference type="Pfam" id="PF21196">
    <property type="entry name" value="PcrA_UvrD_tudor"/>
    <property type="match status" value="1"/>
</dbReference>
<protein>
    <recommendedName>
        <fullName evidence="9">DNA 3'-5' helicase</fullName>
        <ecNumber evidence="9">5.6.2.4</ecNumber>
    </recommendedName>
</protein>
<evidence type="ECO:0000259" key="12">
    <source>
        <dbReference type="PROSITE" id="PS51198"/>
    </source>
</evidence>
<evidence type="ECO:0000259" key="13">
    <source>
        <dbReference type="PROSITE" id="PS51217"/>
    </source>
</evidence>
<gene>
    <name evidence="14" type="ORF">L0P57_05675</name>
</gene>
<comment type="catalytic activity">
    <reaction evidence="8">
        <text>Couples ATP hydrolysis with the unwinding of duplex DNA by translocating in the 3'-5' direction.</text>
        <dbReference type="EC" id="5.6.2.4"/>
    </reaction>
</comment>
<dbReference type="Pfam" id="PF00580">
    <property type="entry name" value="UvrD-helicase"/>
    <property type="match status" value="2"/>
</dbReference>
<evidence type="ECO:0000256" key="11">
    <source>
        <dbReference type="PROSITE-ProRule" id="PRU00560"/>
    </source>
</evidence>
<evidence type="ECO:0000256" key="7">
    <source>
        <dbReference type="ARBA" id="ARBA00023235"/>
    </source>
</evidence>
<evidence type="ECO:0000256" key="10">
    <source>
        <dbReference type="ARBA" id="ARBA00048988"/>
    </source>
</evidence>
<comment type="catalytic activity">
    <reaction evidence="10">
        <text>ATP + H2O = ADP + phosphate + H(+)</text>
        <dbReference type="Rhea" id="RHEA:13065"/>
        <dbReference type="ChEBI" id="CHEBI:15377"/>
        <dbReference type="ChEBI" id="CHEBI:15378"/>
        <dbReference type="ChEBI" id="CHEBI:30616"/>
        <dbReference type="ChEBI" id="CHEBI:43474"/>
        <dbReference type="ChEBI" id="CHEBI:456216"/>
        <dbReference type="EC" id="5.6.2.4"/>
    </reaction>
</comment>